<dbReference type="InterPro" id="IPR009003">
    <property type="entry name" value="Peptidase_S1_PA"/>
</dbReference>
<name>A0AAW0GMM0_9APHY</name>
<evidence type="ECO:0000313" key="2">
    <source>
        <dbReference type="EMBL" id="KAK7694455.1"/>
    </source>
</evidence>
<dbReference type="AlphaFoldDB" id="A0AAW0GMM0"/>
<feature type="compositionally biased region" description="Pro residues" evidence="1">
    <location>
        <begin position="30"/>
        <end position="42"/>
    </location>
</feature>
<feature type="compositionally biased region" description="Polar residues" evidence="1">
    <location>
        <begin position="176"/>
        <end position="194"/>
    </location>
</feature>
<gene>
    <name evidence="2" type="ORF">QCA50_001641</name>
</gene>
<dbReference type="Proteomes" id="UP001385951">
    <property type="component" value="Unassembled WGS sequence"/>
</dbReference>
<protein>
    <submittedName>
        <fullName evidence="2">Uncharacterized protein</fullName>
    </submittedName>
</protein>
<sequence>MQRNVRCVHSFRASRRYATVGPMTYLGKPPKQPIPPPPPPPSSQALDSVRWVPDTSPLHNSILSNIRPESPSLHHLIDQYVEHSGNVLDTALPYESRPNSQRRTKFDLLDDANVVMIAHAVQHKTLHKVAFCSGFAIDVSQSSQPSNENLIVTCAHTMEDIRHSYELASLPKDPSQIPQTSRSGSLIVSGSTKSPIHHPVTSIPSSLPRADLLLLSTPKSPENPVHIPTLPISPYPAQLGANIRAHFVVYSHKQPEGDGWRPWIAEGAWSKWVKGKVTGYRDFAGREAKPGTYDALTHLLFEPLPTVGSSGGPIVDEESGAVIGAIVGTRMDNRVEGVRGWGVPSETIFEMFSLPGLKLKRN</sequence>
<evidence type="ECO:0000313" key="3">
    <source>
        <dbReference type="Proteomes" id="UP001385951"/>
    </source>
</evidence>
<feature type="region of interest" description="Disordered" evidence="1">
    <location>
        <begin position="22"/>
        <end position="45"/>
    </location>
</feature>
<dbReference type="Pfam" id="PF13365">
    <property type="entry name" value="Trypsin_2"/>
    <property type="match status" value="1"/>
</dbReference>
<evidence type="ECO:0000256" key="1">
    <source>
        <dbReference type="SAM" id="MobiDB-lite"/>
    </source>
</evidence>
<keyword evidence="3" id="KW-1185">Reference proteome</keyword>
<proteinExistence type="predicted"/>
<comment type="caution">
    <text evidence="2">The sequence shown here is derived from an EMBL/GenBank/DDBJ whole genome shotgun (WGS) entry which is preliminary data.</text>
</comment>
<accession>A0AAW0GMM0</accession>
<dbReference type="EMBL" id="JASBNA010000002">
    <property type="protein sequence ID" value="KAK7694455.1"/>
    <property type="molecule type" value="Genomic_DNA"/>
</dbReference>
<reference evidence="2 3" key="1">
    <citation type="submission" date="2022-09" db="EMBL/GenBank/DDBJ databases">
        <authorList>
            <person name="Palmer J.M."/>
        </authorList>
    </citation>
    <scope>NUCLEOTIDE SEQUENCE [LARGE SCALE GENOMIC DNA]</scope>
    <source>
        <strain evidence="2 3">DSM 7382</strain>
    </source>
</reference>
<dbReference type="SUPFAM" id="SSF50494">
    <property type="entry name" value="Trypsin-like serine proteases"/>
    <property type="match status" value="1"/>
</dbReference>
<organism evidence="2 3">
    <name type="scientific">Cerrena zonata</name>
    <dbReference type="NCBI Taxonomy" id="2478898"/>
    <lineage>
        <taxon>Eukaryota</taxon>
        <taxon>Fungi</taxon>
        <taxon>Dikarya</taxon>
        <taxon>Basidiomycota</taxon>
        <taxon>Agaricomycotina</taxon>
        <taxon>Agaricomycetes</taxon>
        <taxon>Polyporales</taxon>
        <taxon>Cerrenaceae</taxon>
        <taxon>Cerrena</taxon>
    </lineage>
</organism>
<feature type="region of interest" description="Disordered" evidence="1">
    <location>
        <begin position="171"/>
        <end position="201"/>
    </location>
</feature>